<comment type="caution">
    <text evidence="1">The sequence shown here is derived from an EMBL/GenBank/DDBJ whole genome shotgun (WGS) entry which is preliminary data.</text>
</comment>
<accession>A0A6G0VLF6</accession>
<protein>
    <submittedName>
        <fullName evidence="1">Uncharacterized protein</fullName>
    </submittedName>
</protein>
<dbReference type="EMBL" id="VUJU01015022">
    <property type="protein sequence ID" value="KAF0697785.1"/>
    <property type="molecule type" value="Genomic_DNA"/>
</dbReference>
<organism evidence="1 2">
    <name type="scientific">Aphis craccivora</name>
    <name type="common">Cowpea aphid</name>
    <dbReference type="NCBI Taxonomy" id="307492"/>
    <lineage>
        <taxon>Eukaryota</taxon>
        <taxon>Metazoa</taxon>
        <taxon>Ecdysozoa</taxon>
        <taxon>Arthropoda</taxon>
        <taxon>Hexapoda</taxon>
        <taxon>Insecta</taxon>
        <taxon>Pterygota</taxon>
        <taxon>Neoptera</taxon>
        <taxon>Paraneoptera</taxon>
        <taxon>Hemiptera</taxon>
        <taxon>Sternorrhyncha</taxon>
        <taxon>Aphidomorpha</taxon>
        <taxon>Aphidoidea</taxon>
        <taxon>Aphididae</taxon>
        <taxon>Aphidini</taxon>
        <taxon>Aphis</taxon>
        <taxon>Aphis</taxon>
    </lineage>
</organism>
<sequence length="62" mass="7121">MINSERSDECIDFTIIITSRNNAPISIYGGGFRCKSEYPWCIIEVKSFTQNQFSTKSIFLYG</sequence>
<feature type="non-terminal residue" evidence="1">
    <location>
        <position position="62"/>
    </location>
</feature>
<dbReference type="AlphaFoldDB" id="A0A6G0VLF6"/>
<reference evidence="1 2" key="1">
    <citation type="submission" date="2019-08" db="EMBL/GenBank/DDBJ databases">
        <title>Whole genome of Aphis craccivora.</title>
        <authorList>
            <person name="Voronova N.V."/>
            <person name="Shulinski R.S."/>
            <person name="Bandarenka Y.V."/>
            <person name="Zhorov D.G."/>
            <person name="Warner D."/>
        </authorList>
    </citation>
    <scope>NUCLEOTIDE SEQUENCE [LARGE SCALE GENOMIC DNA]</scope>
    <source>
        <strain evidence="1">180601</strain>
        <tissue evidence="1">Whole Body</tissue>
    </source>
</reference>
<evidence type="ECO:0000313" key="2">
    <source>
        <dbReference type="Proteomes" id="UP000478052"/>
    </source>
</evidence>
<name>A0A6G0VLF6_APHCR</name>
<proteinExistence type="predicted"/>
<dbReference type="Proteomes" id="UP000478052">
    <property type="component" value="Unassembled WGS sequence"/>
</dbReference>
<gene>
    <name evidence="1" type="ORF">FWK35_00036475</name>
</gene>
<evidence type="ECO:0000313" key="1">
    <source>
        <dbReference type="EMBL" id="KAF0697785.1"/>
    </source>
</evidence>
<keyword evidence="2" id="KW-1185">Reference proteome</keyword>